<sequence length="528" mass="56631">MATSNTNPLLHPPFYVIPGIDPSSPIPAQTEQIDQLNTLLLQEIDANFAKFHQVVTTRILPEIKRFAIASEPTRGAATFWRTFFEAAASTRVPTSDLSTLTSAEDTFQPDDLDDHTVTLRPEDSYVEGETLDFQPAAAGATTSTPMLVKTAGAYDESWSDSMESPFDRLDRKLRDGLRLEEEHESSGMPTPSLPSGYDLPGLDDTSLNVSVPTLSRPEPSSATPKAARALRPADSKANAAPSGVVDLRSTPLNAKFKPKSKPGFKPPKLSLADLESELADDDFKMTMSPPVTMTFNLPPRAAAIHAVAASRQTPVAAPGKEAEAKLILDDLMEEMESFGSPRMDTPEGLRRYSVLPTEMAGGAARQLFPAPIEALGEDAMFHASGSARPTRRSMANTSFGSDVQDVPEHVVYSNDETFDGSDDSFDFVTGAASVAPVGVAHDLLADDSYLSDLGSPLHPGGQADLRGDMTFSTQGGTPDRSEAGVIFGGPTKADGRFALMKPDEMMTFHGGRLEDAAAQDSPTNLMRR</sequence>
<dbReference type="Proteomes" id="UP000279259">
    <property type="component" value="Unassembled WGS sequence"/>
</dbReference>
<keyword evidence="18" id="KW-1185">Reference proteome</keyword>
<dbReference type="STRING" id="1890683.A0A427YWD2"/>
<reference evidence="17 18" key="1">
    <citation type="submission" date="2018-11" db="EMBL/GenBank/DDBJ databases">
        <title>Genome sequence of Saitozyma podzolica DSM 27192.</title>
        <authorList>
            <person name="Aliyu H."/>
            <person name="Gorte O."/>
            <person name="Ochsenreither K."/>
        </authorList>
    </citation>
    <scope>NUCLEOTIDE SEQUENCE [LARGE SCALE GENOMIC DNA]</scope>
    <source>
        <strain evidence="17 18">DSM 27192</strain>
    </source>
</reference>
<dbReference type="AlphaFoldDB" id="A0A427YWD2"/>
<dbReference type="GO" id="GO:0051301">
    <property type="term" value="P:cell division"/>
    <property type="evidence" value="ECO:0007669"/>
    <property type="project" value="UniProtKB-KW"/>
</dbReference>
<dbReference type="OrthoDB" id="5573898at2759"/>
<keyword evidence="12" id="KW-0206">Cytoskeleton</keyword>
<gene>
    <name evidence="17" type="primary">ASK1</name>
    <name evidence="17" type="ORF">EHS25_000484</name>
</gene>
<dbReference type="GO" id="GO:0044732">
    <property type="term" value="C:mitotic spindle pole body"/>
    <property type="evidence" value="ECO:0007669"/>
    <property type="project" value="TreeGrafter"/>
</dbReference>
<evidence type="ECO:0000256" key="8">
    <source>
        <dbReference type="ARBA" id="ARBA00022618"/>
    </source>
</evidence>
<evidence type="ECO:0000256" key="2">
    <source>
        <dbReference type="ARBA" id="ARBA00004186"/>
    </source>
</evidence>
<dbReference type="GO" id="GO:0005874">
    <property type="term" value="C:microtubule"/>
    <property type="evidence" value="ECO:0007669"/>
    <property type="project" value="UniProtKB-KW"/>
</dbReference>
<evidence type="ECO:0000256" key="9">
    <source>
        <dbReference type="ARBA" id="ARBA00022701"/>
    </source>
</evidence>
<keyword evidence="10" id="KW-0498">Mitosis</keyword>
<keyword evidence="8" id="KW-0132">Cell division</keyword>
<dbReference type="GO" id="GO:0008608">
    <property type="term" value="P:attachment of spindle microtubules to kinetochore"/>
    <property type="evidence" value="ECO:0007669"/>
    <property type="project" value="InterPro"/>
</dbReference>
<keyword evidence="13" id="KW-0539">Nucleus</keyword>
<evidence type="ECO:0000256" key="5">
    <source>
        <dbReference type="ARBA" id="ARBA00014520"/>
    </source>
</evidence>
<evidence type="ECO:0000256" key="6">
    <source>
        <dbReference type="ARBA" id="ARBA00022454"/>
    </source>
</evidence>
<comment type="subcellular location">
    <subcellularLocation>
        <location evidence="3">Chromosome</location>
        <location evidence="3">Centromere</location>
        <location evidence="3">Kinetochore</location>
    </subcellularLocation>
    <subcellularLocation>
        <location evidence="2">Cytoplasm</location>
        <location evidence="2">Cytoskeleton</location>
        <location evidence="2">Spindle</location>
    </subcellularLocation>
    <subcellularLocation>
        <location evidence="1">Nucleus</location>
    </subcellularLocation>
</comment>
<dbReference type="EMBL" id="RSCD01000001">
    <property type="protein sequence ID" value="RSH95397.1"/>
    <property type="molecule type" value="Genomic_DNA"/>
</dbReference>
<keyword evidence="7" id="KW-0963">Cytoplasm</keyword>
<evidence type="ECO:0000313" key="17">
    <source>
        <dbReference type="EMBL" id="RSH95397.1"/>
    </source>
</evidence>
<evidence type="ECO:0000313" key="18">
    <source>
        <dbReference type="Proteomes" id="UP000279259"/>
    </source>
</evidence>
<name>A0A427YWD2_9TREE</name>
<keyword evidence="6" id="KW-0158">Chromosome</keyword>
<dbReference type="Pfam" id="PF08655">
    <property type="entry name" value="DASH_Ask1"/>
    <property type="match status" value="1"/>
</dbReference>
<organism evidence="17 18">
    <name type="scientific">Saitozyma podzolica</name>
    <dbReference type="NCBI Taxonomy" id="1890683"/>
    <lineage>
        <taxon>Eukaryota</taxon>
        <taxon>Fungi</taxon>
        <taxon>Dikarya</taxon>
        <taxon>Basidiomycota</taxon>
        <taxon>Agaricomycotina</taxon>
        <taxon>Tremellomycetes</taxon>
        <taxon>Tremellales</taxon>
        <taxon>Trimorphomycetaceae</taxon>
        <taxon>Saitozyma</taxon>
    </lineage>
</organism>
<evidence type="ECO:0000256" key="16">
    <source>
        <dbReference type="SAM" id="MobiDB-lite"/>
    </source>
</evidence>
<evidence type="ECO:0000256" key="7">
    <source>
        <dbReference type="ARBA" id="ARBA00022490"/>
    </source>
</evidence>
<evidence type="ECO:0000256" key="11">
    <source>
        <dbReference type="ARBA" id="ARBA00022838"/>
    </source>
</evidence>
<evidence type="ECO:0000256" key="14">
    <source>
        <dbReference type="ARBA" id="ARBA00023306"/>
    </source>
</evidence>
<comment type="caution">
    <text evidence="17">The sequence shown here is derived from an EMBL/GenBank/DDBJ whole genome shotgun (WGS) entry which is preliminary data.</text>
</comment>
<evidence type="ECO:0000256" key="13">
    <source>
        <dbReference type="ARBA" id="ARBA00023242"/>
    </source>
</evidence>
<evidence type="ECO:0000256" key="12">
    <source>
        <dbReference type="ARBA" id="ARBA00023212"/>
    </source>
</evidence>
<evidence type="ECO:0000256" key="10">
    <source>
        <dbReference type="ARBA" id="ARBA00022776"/>
    </source>
</evidence>
<dbReference type="PANTHER" id="PTHR28200">
    <property type="entry name" value="DASH COMPLEX SUBUNIT ASK1"/>
    <property type="match status" value="1"/>
</dbReference>
<dbReference type="InterPro" id="IPR013964">
    <property type="entry name" value="DASH_Ask1"/>
</dbReference>
<proteinExistence type="inferred from homology"/>
<feature type="region of interest" description="Disordered" evidence="16">
    <location>
        <begin position="180"/>
        <end position="268"/>
    </location>
</feature>
<evidence type="ECO:0000256" key="4">
    <source>
        <dbReference type="ARBA" id="ARBA00010731"/>
    </source>
</evidence>
<feature type="compositionally biased region" description="Polar residues" evidence="16">
    <location>
        <begin position="205"/>
        <end position="223"/>
    </location>
</feature>
<keyword evidence="9" id="KW-0493">Microtubule</keyword>
<dbReference type="PANTHER" id="PTHR28200:SF1">
    <property type="entry name" value="DASH COMPLEX SUBUNIT ASK1"/>
    <property type="match status" value="1"/>
</dbReference>
<evidence type="ECO:0000256" key="15">
    <source>
        <dbReference type="ARBA" id="ARBA00023328"/>
    </source>
</evidence>
<protein>
    <recommendedName>
        <fullName evidence="5">DASH complex subunit ASK1</fullName>
    </recommendedName>
</protein>
<keyword evidence="15" id="KW-0137">Centromere</keyword>
<evidence type="ECO:0000256" key="3">
    <source>
        <dbReference type="ARBA" id="ARBA00004629"/>
    </source>
</evidence>
<keyword evidence="11" id="KW-0995">Kinetochore</keyword>
<comment type="similarity">
    <text evidence="4">Belongs to the DASH complex ASK1 family.</text>
</comment>
<evidence type="ECO:0000256" key="1">
    <source>
        <dbReference type="ARBA" id="ARBA00004123"/>
    </source>
</evidence>
<dbReference type="GO" id="GO:0042729">
    <property type="term" value="C:DASH complex"/>
    <property type="evidence" value="ECO:0007669"/>
    <property type="project" value="InterPro"/>
</dbReference>
<dbReference type="GO" id="GO:0072686">
    <property type="term" value="C:mitotic spindle"/>
    <property type="evidence" value="ECO:0007669"/>
    <property type="project" value="InterPro"/>
</dbReference>
<keyword evidence="14" id="KW-0131">Cell cycle</keyword>
<accession>A0A427YWD2</accession>